<dbReference type="GO" id="GO:0016301">
    <property type="term" value="F:kinase activity"/>
    <property type="evidence" value="ECO:0007669"/>
    <property type="project" value="UniProtKB-KW"/>
</dbReference>
<dbReference type="InterPro" id="IPR011611">
    <property type="entry name" value="PfkB_dom"/>
</dbReference>
<keyword evidence="1 4" id="KW-0808">Transferase</keyword>
<evidence type="ECO:0000259" key="3">
    <source>
        <dbReference type="Pfam" id="PF00294"/>
    </source>
</evidence>
<sequence>MKILCIGQTTYDLNFPISHSFQKNRKYIIQNLSQCPGGPATNAAFLLANWGADTSLIARVGLDPFGQLILSQMKDAGISTESIYMDPKASTSISCVIAHTSHGERTVFNAPAQETPFEPVWPQADPDLILVDGRETKTALEALHRYPQAISIMDAGSYQPWTKAVGSLVDYFVCSEDLSRSYTNMEIKLDNLEDLKPIFLKLHEITSHTIVITIGERGVVYEKDNKIYHIPAYPAHTIDTTGAGDIFHGAFTYFIGQELPLPFAIRMASLTASISTETIGALPSIPSLETVQKKKSEIKL</sequence>
<proteinExistence type="predicted"/>
<protein>
    <submittedName>
        <fullName evidence="4">Sulfofructose kinase</fullName>
        <ecNumber evidence="4">2.7.1.184</ecNumber>
    </submittedName>
</protein>
<gene>
    <name evidence="4" type="ORF">HNQ43_000397</name>
</gene>
<dbReference type="EC" id="2.7.1.184" evidence="4"/>
<evidence type="ECO:0000313" key="5">
    <source>
        <dbReference type="Proteomes" id="UP000521313"/>
    </source>
</evidence>
<name>A0A7W8FW78_9FIRM</name>
<dbReference type="GO" id="GO:0005829">
    <property type="term" value="C:cytosol"/>
    <property type="evidence" value="ECO:0007669"/>
    <property type="project" value="TreeGrafter"/>
</dbReference>
<feature type="domain" description="Carbohydrate kinase PfkB" evidence="3">
    <location>
        <begin position="2"/>
        <end position="286"/>
    </location>
</feature>
<dbReference type="PANTHER" id="PTHR10584:SF166">
    <property type="entry name" value="RIBOKINASE"/>
    <property type="match status" value="1"/>
</dbReference>
<dbReference type="InterPro" id="IPR029056">
    <property type="entry name" value="Ribokinase-like"/>
</dbReference>
<dbReference type="PROSITE" id="PS00584">
    <property type="entry name" value="PFKB_KINASES_2"/>
    <property type="match status" value="1"/>
</dbReference>
<dbReference type="Proteomes" id="UP000521313">
    <property type="component" value="Unassembled WGS sequence"/>
</dbReference>
<dbReference type="RefSeq" id="WP_183374272.1">
    <property type="nucleotide sequence ID" value="NZ_JACHHD010000003.1"/>
</dbReference>
<dbReference type="SUPFAM" id="SSF53613">
    <property type="entry name" value="Ribokinase-like"/>
    <property type="match status" value="1"/>
</dbReference>
<organism evidence="4 5">
    <name type="scientific">Faecalicoccus acidiformans</name>
    <dbReference type="NCBI Taxonomy" id="915173"/>
    <lineage>
        <taxon>Bacteria</taxon>
        <taxon>Bacillati</taxon>
        <taxon>Bacillota</taxon>
        <taxon>Erysipelotrichia</taxon>
        <taxon>Erysipelotrichales</taxon>
        <taxon>Erysipelotrichaceae</taxon>
        <taxon>Faecalicoccus</taxon>
    </lineage>
</organism>
<evidence type="ECO:0000313" key="4">
    <source>
        <dbReference type="EMBL" id="MBB5184359.1"/>
    </source>
</evidence>
<dbReference type="InterPro" id="IPR002173">
    <property type="entry name" value="Carboh/pur_kinase_PfkB_CS"/>
</dbReference>
<keyword evidence="2 4" id="KW-0418">Kinase</keyword>
<dbReference type="EMBL" id="JACHHD010000003">
    <property type="protein sequence ID" value="MBB5184359.1"/>
    <property type="molecule type" value="Genomic_DNA"/>
</dbReference>
<dbReference type="Gene3D" id="3.40.1190.20">
    <property type="match status" value="1"/>
</dbReference>
<dbReference type="Pfam" id="PF00294">
    <property type="entry name" value="PfkB"/>
    <property type="match status" value="1"/>
</dbReference>
<evidence type="ECO:0000256" key="1">
    <source>
        <dbReference type="ARBA" id="ARBA00022679"/>
    </source>
</evidence>
<dbReference type="PANTHER" id="PTHR10584">
    <property type="entry name" value="SUGAR KINASE"/>
    <property type="match status" value="1"/>
</dbReference>
<dbReference type="AlphaFoldDB" id="A0A7W8FW78"/>
<dbReference type="GO" id="GO:0061594">
    <property type="term" value="F:6-deoxy-6-sulfofructose kinase activity"/>
    <property type="evidence" value="ECO:0007669"/>
    <property type="project" value="UniProtKB-EC"/>
</dbReference>
<accession>A0A7W8FW78</accession>
<reference evidence="4 5" key="1">
    <citation type="submission" date="2020-08" db="EMBL/GenBank/DDBJ databases">
        <title>Genomic Encyclopedia of Type Strains, Phase IV (KMG-IV): sequencing the most valuable type-strain genomes for metagenomic binning, comparative biology and taxonomic classification.</title>
        <authorList>
            <person name="Goeker M."/>
        </authorList>
    </citation>
    <scope>NUCLEOTIDE SEQUENCE [LARGE SCALE GENOMIC DNA]</scope>
    <source>
        <strain evidence="4 5">DSM 26963</strain>
    </source>
</reference>
<comment type="caution">
    <text evidence="4">The sequence shown here is derived from an EMBL/GenBank/DDBJ whole genome shotgun (WGS) entry which is preliminary data.</text>
</comment>
<evidence type="ECO:0000256" key="2">
    <source>
        <dbReference type="ARBA" id="ARBA00022777"/>
    </source>
</evidence>